<keyword evidence="3" id="KW-0472">Membrane</keyword>
<dbReference type="InterPro" id="IPR042635">
    <property type="entry name" value="MEGF10/SREC1/2-like"/>
</dbReference>
<sequence>MADTSSTSTTELTIHTLLIILFTRLVTFVRYKCTCSEKCGACKKGERCDHVTGVCSNGCDDGRKGTKCDIDCNEGFYGENCSISCGHCRNQEQCDVINGSCFNGCENGYWGFQCNYVSARDIFSIFSLDNPLTIPLLTIFGICSFSLALVVCLCFKKKRRTRNNDNGIMAVNPSAIQDNEGRTDHKSENHSEDYTELEAVYQNDDYESLN</sequence>
<dbReference type="Gene3D" id="2.170.300.10">
    <property type="entry name" value="Tie2 ligand-binding domain superfamily"/>
    <property type="match status" value="1"/>
</dbReference>
<evidence type="ECO:0000313" key="4">
    <source>
        <dbReference type="Proteomes" id="UP000694844"/>
    </source>
</evidence>
<organism evidence="4 5">
    <name type="scientific">Crassostrea virginica</name>
    <name type="common">Eastern oyster</name>
    <dbReference type="NCBI Taxonomy" id="6565"/>
    <lineage>
        <taxon>Eukaryota</taxon>
        <taxon>Metazoa</taxon>
        <taxon>Spiralia</taxon>
        <taxon>Lophotrochozoa</taxon>
        <taxon>Mollusca</taxon>
        <taxon>Bivalvia</taxon>
        <taxon>Autobranchia</taxon>
        <taxon>Pteriomorphia</taxon>
        <taxon>Ostreida</taxon>
        <taxon>Ostreoidea</taxon>
        <taxon>Ostreidae</taxon>
        <taxon>Crassostrea</taxon>
    </lineage>
</organism>
<feature type="compositionally biased region" description="Basic and acidic residues" evidence="2">
    <location>
        <begin position="179"/>
        <end position="193"/>
    </location>
</feature>
<feature type="region of interest" description="Disordered" evidence="2">
    <location>
        <begin position="166"/>
        <end position="194"/>
    </location>
</feature>
<dbReference type="GO" id="GO:0005044">
    <property type="term" value="F:scavenger receptor activity"/>
    <property type="evidence" value="ECO:0007669"/>
    <property type="project" value="InterPro"/>
</dbReference>
<keyword evidence="3" id="KW-0812">Transmembrane</keyword>
<dbReference type="RefSeq" id="XP_022307599.1">
    <property type="nucleotide sequence ID" value="XM_022451891.1"/>
</dbReference>
<proteinExistence type="predicted"/>
<evidence type="ECO:0000256" key="1">
    <source>
        <dbReference type="ARBA" id="ARBA00022536"/>
    </source>
</evidence>
<dbReference type="AlphaFoldDB" id="A0A8B8BXL5"/>
<dbReference type="Proteomes" id="UP000694844">
    <property type="component" value="Chromosome 9"/>
</dbReference>
<keyword evidence="4" id="KW-1185">Reference proteome</keyword>
<dbReference type="GeneID" id="111113597"/>
<dbReference type="KEGG" id="cvn:111113597"/>
<feature type="transmembrane region" description="Helical" evidence="3">
    <location>
        <begin position="132"/>
        <end position="155"/>
    </location>
</feature>
<reference evidence="5" key="1">
    <citation type="submission" date="2025-08" db="UniProtKB">
        <authorList>
            <consortium name="RefSeq"/>
        </authorList>
    </citation>
    <scope>IDENTIFICATION</scope>
    <source>
        <tissue evidence="5">Whole sample</tissue>
    </source>
</reference>
<keyword evidence="1" id="KW-0245">EGF-like domain</keyword>
<keyword evidence="3" id="KW-1133">Transmembrane helix</keyword>
<evidence type="ECO:0000256" key="2">
    <source>
        <dbReference type="SAM" id="MobiDB-lite"/>
    </source>
</evidence>
<accession>A0A8B8BXL5</accession>
<dbReference type="PANTHER" id="PTHR24043">
    <property type="entry name" value="SCAVENGER RECEPTOR CLASS F"/>
    <property type="match status" value="1"/>
</dbReference>
<name>A0A8B8BXL5_CRAVI</name>
<evidence type="ECO:0000313" key="5">
    <source>
        <dbReference type="RefSeq" id="XP_022307599.1"/>
    </source>
</evidence>
<dbReference type="PANTHER" id="PTHR24043:SF8">
    <property type="entry name" value="EGF-LIKE DOMAIN-CONTAINING PROTEIN"/>
    <property type="match status" value="1"/>
</dbReference>
<gene>
    <name evidence="5" type="primary">LOC111113597</name>
</gene>
<evidence type="ECO:0000256" key="3">
    <source>
        <dbReference type="SAM" id="Phobius"/>
    </source>
</evidence>
<protein>
    <submittedName>
        <fullName evidence="5">Multiple epidermal growth factor-like domains protein 10</fullName>
    </submittedName>
</protein>